<dbReference type="EMBL" id="BOOH01000017">
    <property type="protein sequence ID" value="GIH75671.1"/>
    <property type="molecule type" value="Genomic_DNA"/>
</dbReference>
<evidence type="ECO:0000256" key="5">
    <source>
        <dbReference type="ARBA" id="ARBA00022692"/>
    </source>
</evidence>
<dbReference type="Proteomes" id="UP000616724">
    <property type="component" value="Unassembled WGS sequence"/>
</dbReference>
<dbReference type="PANTHER" id="PTHR30472:SF24">
    <property type="entry name" value="FERRIC ENTEROBACTIN TRANSPORT SYSTEM PERMEASE PROTEIN FEPG"/>
    <property type="match status" value="1"/>
</dbReference>
<evidence type="ECO:0000256" key="9">
    <source>
        <dbReference type="SAM" id="Phobius"/>
    </source>
</evidence>
<keyword evidence="4" id="KW-1003">Cell membrane</keyword>
<dbReference type="Pfam" id="PF01032">
    <property type="entry name" value="FecCD"/>
    <property type="match status" value="1"/>
</dbReference>
<dbReference type="GO" id="GO:0005886">
    <property type="term" value="C:plasma membrane"/>
    <property type="evidence" value="ECO:0007669"/>
    <property type="project" value="UniProtKB-SubCell"/>
</dbReference>
<feature type="transmembrane region" description="Helical" evidence="9">
    <location>
        <begin position="121"/>
        <end position="139"/>
    </location>
</feature>
<keyword evidence="5 9" id="KW-0812">Transmembrane</keyword>
<name>A0A8J3RG47_9ACTN</name>
<feature type="transmembrane region" description="Helical" evidence="9">
    <location>
        <begin position="331"/>
        <end position="349"/>
    </location>
</feature>
<feature type="transmembrane region" description="Helical" evidence="9">
    <location>
        <begin position="203"/>
        <end position="224"/>
    </location>
</feature>
<keyword evidence="11" id="KW-1185">Reference proteome</keyword>
<keyword evidence="3" id="KW-0813">Transport</keyword>
<evidence type="ECO:0000256" key="7">
    <source>
        <dbReference type="ARBA" id="ARBA00023136"/>
    </source>
</evidence>
<gene>
    <name evidence="10" type="ORF">Plo01_21000</name>
</gene>
<reference evidence="10 11" key="1">
    <citation type="submission" date="2021-01" db="EMBL/GenBank/DDBJ databases">
        <title>Whole genome shotgun sequence of Planobispora longispora NBRC 13918.</title>
        <authorList>
            <person name="Komaki H."/>
            <person name="Tamura T."/>
        </authorList>
    </citation>
    <scope>NUCLEOTIDE SEQUENCE [LARGE SCALE GENOMIC DNA]</scope>
    <source>
        <strain evidence="10 11">NBRC 13918</strain>
    </source>
</reference>
<accession>A0A8J3RG47</accession>
<feature type="compositionally biased region" description="Low complexity" evidence="8">
    <location>
        <begin position="22"/>
        <end position="34"/>
    </location>
</feature>
<evidence type="ECO:0000256" key="6">
    <source>
        <dbReference type="ARBA" id="ARBA00022989"/>
    </source>
</evidence>
<feature type="compositionally biased region" description="Pro residues" evidence="8">
    <location>
        <begin position="1"/>
        <end position="21"/>
    </location>
</feature>
<dbReference type="AlphaFoldDB" id="A0A8J3RG47"/>
<dbReference type="Gene3D" id="1.10.3470.10">
    <property type="entry name" value="ABC transporter involved in vitamin B12 uptake, BtuC"/>
    <property type="match status" value="1"/>
</dbReference>
<dbReference type="InterPro" id="IPR037294">
    <property type="entry name" value="ABC_BtuC-like"/>
</dbReference>
<keyword evidence="6 9" id="KW-1133">Transmembrane helix</keyword>
<sequence>MSPTVPPMPPTVPPASPPPSATPSSTPSAAPSTAPFLTVTRSHGRIAFRLARSAVSGALSLRLMLVWLAMAATAFLVFCLTVGIGTGDYTIPLPDVVPALWGAGDDTAAVFVVQELRLPRAAVALLAGAAFGMAGAIFQSVTRNPLASPDMLGITQGAGTAVAVGIVVGAGPGLGSQTLGLGGALAAGLLIYLLAWNRGTTGYRIVLVGIGVSWMCVSLTSYLVSRAEVYQAQRVLGWLVGNLNDRGWAHAQPLALALAVLAPLVLLLVRLQRALHLGDEVAGALGTPVQRTRMIVMLCGAALAAFATAAAGPVLFVALAAPQIAQRLARAAAPPVTAAALTGSTIVLVSDLISQRLLTDMVLPVGVVTGVLGAPFLLWQLARAERAL</sequence>
<protein>
    <submittedName>
        <fullName evidence="10">Iron ABC transporter permease</fullName>
    </submittedName>
</protein>
<feature type="transmembrane region" description="Helical" evidence="9">
    <location>
        <begin position="295"/>
        <end position="319"/>
    </location>
</feature>
<organism evidence="10 11">
    <name type="scientific">Planobispora longispora</name>
    <dbReference type="NCBI Taxonomy" id="28887"/>
    <lineage>
        <taxon>Bacteria</taxon>
        <taxon>Bacillati</taxon>
        <taxon>Actinomycetota</taxon>
        <taxon>Actinomycetes</taxon>
        <taxon>Streptosporangiales</taxon>
        <taxon>Streptosporangiaceae</taxon>
        <taxon>Planobispora</taxon>
    </lineage>
</organism>
<feature type="transmembrane region" description="Helical" evidence="9">
    <location>
        <begin position="177"/>
        <end position="196"/>
    </location>
</feature>
<evidence type="ECO:0000256" key="4">
    <source>
        <dbReference type="ARBA" id="ARBA00022475"/>
    </source>
</evidence>
<comment type="similarity">
    <text evidence="2">Belongs to the binding-protein-dependent transport system permease family. FecCD subfamily.</text>
</comment>
<dbReference type="GO" id="GO:0022857">
    <property type="term" value="F:transmembrane transporter activity"/>
    <property type="evidence" value="ECO:0007669"/>
    <property type="project" value="InterPro"/>
</dbReference>
<dbReference type="GO" id="GO:0033214">
    <property type="term" value="P:siderophore-iron import into cell"/>
    <property type="evidence" value="ECO:0007669"/>
    <property type="project" value="TreeGrafter"/>
</dbReference>
<evidence type="ECO:0000256" key="1">
    <source>
        <dbReference type="ARBA" id="ARBA00004651"/>
    </source>
</evidence>
<dbReference type="InterPro" id="IPR000522">
    <property type="entry name" value="ABC_transptr_permease_BtuC"/>
</dbReference>
<evidence type="ECO:0000313" key="10">
    <source>
        <dbReference type="EMBL" id="GIH75671.1"/>
    </source>
</evidence>
<dbReference type="PANTHER" id="PTHR30472">
    <property type="entry name" value="FERRIC ENTEROBACTIN TRANSPORT SYSTEM PERMEASE PROTEIN"/>
    <property type="match status" value="1"/>
</dbReference>
<comment type="caution">
    <text evidence="10">The sequence shown here is derived from an EMBL/GenBank/DDBJ whole genome shotgun (WGS) entry which is preliminary data.</text>
</comment>
<feature type="transmembrane region" description="Helical" evidence="9">
    <location>
        <begin position="59"/>
        <end position="84"/>
    </location>
</feature>
<dbReference type="SUPFAM" id="SSF81345">
    <property type="entry name" value="ABC transporter involved in vitamin B12 uptake, BtuC"/>
    <property type="match status" value="1"/>
</dbReference>
<evidence type="ECO:0000256" key="3">
    <source>
        <dbReference type="ARBA" id="ARBA00022448"/>
    </source>
</evidence>
<proteinExistence type="inferred from homology"/>
<feature type="transmembrane region" description="Helical" evidence="9">
    <location>
        <begin position="361"/>
        <end position="382"/>
    </location>
</feature>
<evidence type="ECO:0000313" key="11">
    <source>
        <dbReference type="Proteomes" id="UP000616724"/>
    </source>
</evidence>
<feature type="transmembrane region" description="Helical" evidence="9">
    <location>
        <begin position="248"/>
        <end position="269"/>
    </location>
</feature>
<evidence type="ECO:0000256" key="8">
    <source>
        <dbReference type="SAM" id="MobiDB-lite"/>
    </source>
</evidence>
<feature type="region of interest" description="Disordered" evidence="8">
    <location>
        <begin position="1"/>
        <end position="34"/>
    </location>
</feature>
<comment type="subcellular location">
    <subcellularLocation>
        <location evidence="1">Cell membrane</location>
        <topology evidence="1">Multi-pass membrane protein</topology>
    </subcellularLocation>
</comment>
<evidence type="ECO:0000256" key="2">
    <source>
        <dbReference type="ARBA" id="ARBA00007935"/>
    </source>
</evidence>
<feature type="transmembrane region" description="Helical" evidence="9">
    <location>
        <begin position="151"/>
        <end position="171"/>
    </location>
</feature>
<keyword evidence="7 9" id="KW-0472">Membrane</keyword>